<dbReference type="InterPro" id="IPR004838">
    <property type="entry name" value="NHTrfase_class1_PyrdxlP-BS"/>
</dbReference>
<name>A0AA96REI7_9BACL</name>
<dbReference type="Pfam" id="PF00155">
    <property type="entry name" value="Aminotran_1_2"/>
    <property type="match status" value="1"/>
</dbReference>
<dbReference type="InterPro" id="IPR015422">
    <property type="entry name" value="PyrdxlP-dep_Trfase_small"/>
</dbReference>
<dbReference type="Gene3D" id="3.90.1150.10">
    <property type="entry name" value="Aspartate Aminotransferase, domain 1"/>
    <property type="match status" value="1"/>
</dbReference>
<dbReference type="InterPro" id="IPR015424">
    <property type="entry name" value="PyrdxlP-dep_Trfase"/>
</dbReference>
<evidence type="ECO:0000259" key="10">
    <source>
        <dbReference type="Pfam" id="PF00155"/>
    </source>
</evidence>
<comment type="cofactor">
    <cofactor evidence="1">
        <name>pyridoxal 5'-phosphate</name>
        <dbReference type="ChEBI" id="CHEBI:597326"/>
    </cofactor>
</comment>
<dbReference type="KEGG" id="paun:MJA45_21780"/>
<organism evidence="11 12">
    <name type="scientific">Paenibacillus aurantius</name>
    <dbReference type="NCBI Taxonomy" id="2918900"/>
    <lineage>
        <taxon>Bacteria</taxon>
        <taxon>Bacillati</taxon>
        <taxon>Bacillota</taxon>
        <taxon>Bacilli</taxon>
        <taxon>Bacillales</taxon>
        <taxon>Paenibacillaceae</taxon>
        <taxon>Paenibacillus</taxon>
    </lineage>
</organism>
<evidence type="ECO:0000256" key="1">
    <source>
        <dbReference type="ARBA" id="ARBA00001933"/>
    </source>
</evidence>
<sequence length="359" mass="40444">MLERYGHGGDLLTAEETFGREADTFLDFSSNMNPFGPPEAVKVCCSRFAEQIHRYPDPAVRRLRRKLSDLHRIPEESLLVGNGAAELIELAVRVLQPERTALARPSFSEYEEAVEKAGGRLLELPLRADRGFVLSREEAEAALPHADVFFFGHPNNPTGRLLDPGVIRSLLDGGATVILDEAFIDFHPRQEELTWIREAAESRNLLVIRSMTKFYAIPGIRLGYIAAHPDRITAMKRLQVQWSVNGLAQDIGEAVLEDREYASRTLAWLAEERPRFIRRLEETGLSVIPSDTNFVLFSLGRGPGWPDIKELQGRLGKEGILIRDASLFPGLDRSYGRLAVRRKEDNDRLADALQRCLLH</sequence>
<dbReference type="GO" id="GO:0048472">
    <property type="term" value="F:threonine-phosphate decarboxylase activity"/>
    <property type="evidence" value="ECO:0007669"/>
    <property type="project" value="UniProtKB-EC"/>
</dbReference>
<dbReference type="Gene3D" id="3.40.640.10">
    <property type="entry name" value="Type I PLP-dependent aspartate aminotransferase-like (Major domain)"/>
    <property type="match status" value="1"/>
</dbReference>
<evidence type="ECO:0000313" key="12">
    <source>
        <dbReference type="Proteomes" id="UP001305702"/>
    </source>
</evidence>
<evidence type="ECO:0000256" key="9">
    <source>
        <dbReference type="ARBA" id="ARBA00048531"/>
    </source>
</evidence>
<keyword evidence="12" id="KW-1185">Reference proteome</keyword>
<evidence type="ECO:0000256" key="5">
    <source>
        <dbReference type="ARBA" id="ARBA00022573"/>
    </source>
</evidence>
<feature type="domain" description="Aminotransferase class I/classII large" evidence="10">
    <location>
        <begin position="25"/>
        <end position="353"/>
    </location>
</feature>
<dbReference type="PROSITE" id="PS00105">
    <property type="entry name" value="AA_TRANSFER_CLASS_1"/>
    <property type="match status" value="1"/>
</dbReference>
<evidence type="ECO:0000256" key="8">
    <source>
        <dbReference type="ARBA" id="ARBA00029996"/>
    </source>
</evidence>
<accession>A0AA96REI7</accession>
<dbReference type="GO" id="GO:0030170">
    <property type="term" value="F:pyridoxal phosphate binding"/>
    <property type="evidence" value="ECO:0007669"/>
    <property type="project" value="InterPro"/>
</dbReference>
<reference evidence="11 12" key="1">
    <citation type="submission" date="2022-02" db="EMBL/GenBank/DDBJ databases">
        <title>Paenibacillus sp. MBLB1776 Whole Genome Shotgun Sequencing.</title>
        <authorList>
            <person name="Hwang C.Y."/>
            <person name="Cho E.-S."/>
            <person name="Seo M.-J."/>
        </authorList>
    </citation>
    <scope>NUCLEOTIDE SEQUENCE [LARGE SCALE GENOMIC DNA]</scope>
    <source>
        <strain evidence="11 12">MBLB1776</strain>
    </source>
</reference>
<dbReference type="SUPFAM" id="SSF53383">
    <property type="entry name" value="PLP-dependent transferases"/>
    <property type="match status" value="1"/>
</dbReference>
<dbReference type="AlphaFoldDB" id="A0AA96REI7"/>
<keyword evidence="7 11" id="KW-0456">Lyase</keyword>
<dbReference type="RefSeq" id="WP_315604002.1">
    <property type="nucleotide sequence ID" value="NZ_CP130318.1"/>
</dbReference>
<gene>
    <name evidence="11" type="primary">cobD</name>
    <name evidence="11" type="ORF">MJA45_21780</name>
</gene>
<proteinExistence type="predicted"/>
<evidence type="ECO:0000256" key="4">
    <source>
        <dbReference type="ARBA" id="ARBA00012285"/>
    </source>
</evidence>
<evidence type="ECO:0000256" key="2">
    <source>
        <dbReference type="ARBA" id="ARBA00003444"/>
    </source>
</evidence>
<dbReference type="InterPro" id="IPR005860">
    <property type="entry name" value="CobD"/>
</dbReference>
<dbReference type="GO" id="GO:0009236">
    <property type="term" value="P:cobalamin biosynthetic process"/>
    <property type="evidence" value="ECO:0007669"/>
    <property type="project" value="UniProtKB-KW"/>
</dbReference>
<comment type="catalytic activity">
    <reaction evidence="9">
        <text>O-phospho-L-threonine + H(+) = (R)-1-aminopropan-2-yl phosphate + CO2</text>
        <dbReference type="Rhea" id="RHEA:11492"/>
        <dbReference type="ChEBI" id="CHEBI:15378"/>
        <dbReference type="ChEBI" id="CHEBI:16526"/>
        <dbReference type="ChEBI" id="CHEBI:58563"/>
        <dbReference type="ChEBI" id="CHEBI:58675"/>
        <dbReference type="EC" id="4.1.1.81"/>
    </reaction>
</comment>
<protein>
    <recommendedName>
        <fullName evidence="4">threonine-phosphate decarboxylase</fullName>
        <ecNumber evidence="4">4.1.1.81</ecNumber>
    </recommendedName>
    <alternativeName>
        <fullName evidence="8">L-threonine-O-3-phosphate decarboxylase</fullName>
    </alternativeName>
</protein>
<dbReference type="CDD" id="cd00609">
    <property type="entry name" value="AAT_like"/>
    <property type="match status" value="1"/>
</dbReference>
<dbReference type="EMBL" id="CP130318">
    <property type="protein sequence ID" value="WNQ10228.1"/>
    <property type="molecule type" value="Genomic_DNA"/>
</dbReference>
<dbReference type="PANTHER" id="PTHR42885">
    <property type="entry name" value="HISTIDINOL-PHOSPHATE AMINOTRANSFERASE-RELATED"/>
    <property type="match status" value="1"/>
</dbReference>
<dbReference type="Proteomes" id="UP001305702">
    <property type="component" value="Chromosome"/>
</dbReference>
<evidence type="ECO:0000313" key="11">
    <source>
        <dbReference type="EMBL" id="WNQ10228.1"/>
    </source>
</evidence>
<evidence type="ECO:0000256" key="3">
    <source>
        <dbReference type="ARBA" id="ARBA00004953"/>
    </source>
</evidence>
<evidence type="ECO:0000256" key="7">
    <source>
        <dbReference type="ARBA" id="ARBA00023239"/>
    </source>
</evidence>
<comment type="function">
    <text evidence="2">Decarboxylates L-threonine-O-3-phosphate to yield (R)-1-amino-2-propanol O-2-phosphate, the precursor for the linkage between the nucleotide loop and the corrin ring in cobalamin.</text>
</comment>
<comment type="pathway">
    <text evidence="3">Cofactor biosynthesis; adenosylcobalamin biosynthesis.</text>
</comment>
<dbReference type="InterPro" id="IPR004839">
    <property type="entry name" value="Aminotransferase_I/II_large"/>
</dbReference>
<evidence type="ECO:0000256" key="6">
    <source>
        <dbReference type="ARBA" id="ARBA00022898"/>
    </source>
</evidence>
<dbReference type="InterPro" id="IPR015421">
    <property type="entry name" value="PyrdxlP-dep_Trfase_major"/>
</dbReference>
<dbReference type="NCBIfam" id="TIGR01140">
    <property type="entry name" value="L_thr_O3P_dcar"/>
    <property type="match status" value="1"/>
</dbReference>
<dbReference type="PANTHER" id="PTHR42885:SF1">
    <property type="entry name" value="THREONINE-PHOSPHATE DECARBOXYLASE"/>
    <property type="match status" value="1"/>
</dbReference>
<keyword evidence="6" id="KW-0663">Pyridoxal phosphate</keyword>
<keyword evidence="5" id="KW-0169">Cobalamin biosynthesis</keyword>
<dbReference type="EC" id="4.1.1.81" evidence="4"/>